<dbReference type="Proteomes" id="UP000316242">
    <property type="component" value="Unassembled WGS sequence"/>
</dbReference>
<dbReference type="InterPro" id="IPR000182">
    <property type="entry name" value="GNAT_dom"/>
</dbReference>
<dbReference type="Pfam" id="PF13673">
    <property type="entry name" value="Acetyltransf_10"/>
    <property type="match status" value="1"/>
</dbReference>
<comment type="caution">
    <text evidence="2">The sequence shown here is derived from an EMBL/GenBank/DDBJ whole genome shotgun (WGS) entry which is preliminary data.</text>
</comment>
<dbReference type="PANTHER" id="PTHR43233">
    <property type="entry name" value="FAMILY N-ACETYLTRANSFERASE, PUTATIVE (AFU_ORTHOLOGUE AFUA_6G03350)-RELATED"/>
    <property type="match status" value="1"/>
</dbReference>
<dbReference type="CDD" id="cd04301">
    <property type="entry name" value="NAT_SF"/>
    <property type="match status" value="1"/>
</dbReference>
<keyword evidence="3" id="KW-1185">Reference proteome</keyword>
<evidence type="ECO:0000259" key="1">
    <source>
        <dbReference type="PROSITE" id="PS51186"/>
    </source>
</evidence>
<gene>
    <name evidence="2" type="ORF">ANI01nite_13320</name>
</gene>
<organism evidence="2 3">
    <name type="scientific">Glutamicibacter nicotianae</name>
    <name type="common">Arthrobacter nicotianae</name>
    <dbReference type="NCBI Taxonomy" id="37929"/>
    <lineage>
        <taxon>Bacteria</taxon>
        <taxon>Bacillati</taxon>
        <taxon>Actinomycetota</taxon>
        <taxon>Actinomycetes</taxon>
        <taxon>Micrococcales</taxon>
        <taxon>Micrococcaceae</taxon>
        <taxon>Glutamicibacter</taxon>
    </lineage>
</organism>
<dbReference type="InterPro" id="IPR016181">
    <property type="entry name" value="Acyl_CoA_acyltransferase"/>
</dbReference>
<evidence type="ECO:0000313" key="2">
    <source>
        <dbReference type="EMBL" id="GEC12129.1"/>
    </source>
</evidence>
<dbReference type="PROSITE" id="PS51186">
    <property type="entry name" value="GNAT"/>
    <property type="match status" value="1"/>
</dbReference>
<dbReference type="Gene3D" id="3.40.630.30">
    <property type="match status" value="1"/>
</dbReference>
<dbReference type="PANTHER" id="PTHR43233:SF1">
    <property type="entry name" value="FAMILY N-ACETYLTRANSFERASE, PUTATIVE (AFU_ORTHOLOGUE AFUA_6G03350)-RELATED"/>
    <property type="match status" value="1"/>
</dbReference>
<evidence type="ECO:0000313" key="3">
    <source>
        <dbReference type="Proteomes" id="UP000316242"/>
    </source>
</evidence>
<dbReference type="SUPFAM" id="SSF55729">
    <property type="entry name" value="Acyl-CoA N-acyltransferases (Nat)"/>
    <property type="match status" value="1"/>
</dbReference>
<dbReference type="RefSeq" id="WP_141356878.1">
    <property type="nucleotide sequence ID" value="NZ_BAAAWM010000001.1"/>
</dbReference>
<protein>
    <submittedName>
        <fullName evidence="2">N-acetyltransferase</fullName>
    </submittedName>
</protein>
<proteinExistence type="predicted"/>
<reference evidence="2 3" key="1">
    <citation type="submission" date="2019-06" db="EMBL/GenBank/DDBJ databases">
        <title>Whole genome shotgun sequence of Glutamicibacter nicotianae NBRC 14234.</title>
        <authorList>
            <person name="Hosoyama A."/>
            <person name="Uohara A."/>
            <person name="Ohji S."/>
            <person name="Ichikawa N."/>
        </authorList>
    </citation>
    <scope>NUCLEOTIDE SEQUENCE [LARGE SCALE GENOMIC DNA]</scope>
    <source>
        <strain evidence="2 3">NBRC 14234</strain>
    </source>
</reference>
<accession>A0ABQ0RJZ5</accession>
<name>A0ABQ0RJZ5_GLUNI</name>
<sequence length="138" mass="15265">MELSTTKVPSGEEVLSLYNSVGWSAYTDQPEVLFEGLKNSACAIYAYDDEHQLVGLVRVVSDNATICYVQDILVRPSAHRSGVGRALFSAVQAKYEHVRQLVLITDDEPGQRAFYESMGLAEGSDFRPGVIRLFAKFS</sequence>
<dbReference type="InterPro" id="IPR053144">
    <property type="entry name" value="Acetyltransferase_Butenolide"/>
</dbReference>
<feature type="domain" description="N-acetyltransferase" evidence="1">
    <location>
        <begin position="1"/>
        <end position="138"/>
    </location>
</feature>
<dbReference type="EMBL" id="BJNE01000004">
    <property type="protein sequence ID" value="GEC12129.1"/>
    <property type="molecule type" value="Genomic_DNA"/>
</dbReference>